<dbReference type="Gene3D" id="3.90.550.10">
    <property type="entry name" value="Spore Coat Polysaccharide Biosynthesis Protein SpsA, Chain A"/>
    <property type="match status" value="1"/>
</dbReference>
<name>A0ABU9S1Z0_9BURK</name>
<keyword evidence="4" id="KW-0963">Cytoplasm</keyword>
<evidence type="ECO:0000256" key="1">
    <source>
        <dbReference type="ARBA" id="ARBA00022679"/>
    </source>
</evidence>
<keyword evidence="3 4" id="KW-0448">Lipopolysaccharide biosynthesis</keyword>
<keyword evidence="1 4" id="KW-0808">Transferase</keyword>
<keyword evidence="2 4" id="KW-0548">Nucleotidyltransferase</keyword>
<dbReference type="NCBIfam" id="TIGR00466">
    <property type="entry name" value="kdsB"/>
    <property type="match status" value="1"/>
</dbReference>
<dbReference type="RefSeq" id="WP_342922206.1">
    <property type="nucleotide sequence ID" value="NZ_JAYMRV010000013.1"/>
</dbReference>
<evidence type="ECO:0000256" key="4">
    <source>
        <dbReference type="HAMAP-Rule" id="MF_00057"/>
    </source>
</evidence>
<comment type="function">
    <text evidence="4">Activates KDO (a required 8-carbon sugar) for incorporation into bacterial lipopolysaccharide in Gram-negative bacteria.</text>
</comment>
<accession>A0ABU9S1Z0</accession>
<evidence type="ECO:0000256" key="3">
    <source>
        <dbReference type="ARBA" id="ARBA00022985"/>
    </source>
</evidence>
<dbReference type="Proteomes" id="UP001489897">
    <property type="component" value="Unassembled WGS sequence"/>
</dbReference>
<dbReference type="PANTHER" id="PTHR42866">
    <property type="entry name" value="3-DEOXY-MANNO-OCTULOSONATE CYTIDYLYLTRANSFERASE"/>
    <property type="match status" value="1"/>
</dbReference>
<dbReference type="Pfam" id="PF02348">
    <property type="entry name" value="CTP_transf_3"/>
    <property type="match status" value="1"/>
</dbReference>
<dbReference type="InterPro" id="IPR004528">
    <property type="entry name" value="KdsB"/>
</dbReference>
<comment type="pathway">
    <text evidence="4">Nucleotide-sugar biosynthesis; CMP-3-deoxy-D-manno-octulosonate biosynthesis; CMP-3-deoxy-D-manno-octulosonate from 3-deoxy-D-manno-octulosonate and CTP: step 1/1.</text>
</comment>
<protein>
    <recommendedName>
        <fullName evidence="4">3-deoxy-manno-octulosonate cytidylyltransferase</fullName>
        <ecNumber evidence="4">2.7.7.38</ecNumber>
    </recommendedName>
    <alternativeName>
        <fullName evidence="4">CMP-2-keto-3-deoxyoctulosonic acid synthase</fullName>
        <shortName evidence="4">CKS</shortName>
        <shortName evidence="4">CMP-KDO synthase</shortName>
    </alternativeName>
</protein>
<comment type="subcellular location">
    <subcellularLocation>
        <location evidence="4">Cytoplasm</location>
    </subcellularLocation>
</comment>
<dbReference type="EC" id="2.7.7.38" evidence="4"/>
<comment type="similarity">
    <text evidence="4">Belongs to the KdsB family.</text>
</comment>
<comment type="caution">
    <text evidence="5">The sequence shown here is derived from an EMBL/GenBank/DDBJ whole genome shotgun (WGS) entry which is preliminary data.</text>
</comment>
<dbReference type="InterPro" id="IPR029044">
    <property type="entry name" value="Nucleotide-diphossugar_trans"/>
</dbReference>
<keyword evidence="6" id="KW-1185">Reference proteome</keyword>
<comment type="catalytic activity">
    <reaction evidence="4">
        <text>3-deoxy-alpha-D-manno-oct-2-ulosonate + CTP = CMP-3-deoxy-beta-D-manno-octulosonate + diphosphate</text>
        <dbReference type="Rhea" id="RHEA:23448"/>
        <dbReference type="ChEBI" id="CHEBI:33019"/>
        <dbReference type="ChEBI" id="CHEBI:37563"/>
        <dbReference type="ChEBI" id="CHEBI:85986"/>
        <dbReference type="ChEBI" id="CHEBI:85987"/>
        <dbReference type="EC" id="2.7.7.38"/>
    </reaction>
</comment>
<evidence type="ECO:0000256" key="2">
    <source>
        <dbReference type="ARBA" id="ARBA00022695"/>
    </source>
</evidence>
<proteinExistence type="inferred from homology"/>
<dbReference type="PANTHER" id="PTHR42866:SF2">
    <property type="entry name" value="3-DEOXY-MANNO-OCTULOSONATE CYTIDYLYLTRANSFERASE, MITOCHONDRIAL"/>
    <property type="match status" value="1"/>
</dbReference>
<reference evidence="5 6" key="1">
    <citation type="submission" date="2024-01" db="EMBL/GenBank/DDBJ databases">
        <title>The diversity of rhizobia nodulating Mimosa spp. in eleven states of Brazil covering several biomes is determined by host plant, location, and edaphic factors.</title>
        <authorList>
            <person name="Rouws L."/>
            <person name="Barauna A."/>
            <person name="Beukes C."/>
            <person name="De Faria S.M."/>
            <person name="Gross E."/>
            <person name="Dos Reis Junior F.B."/>
            <person name="Simon M."/>
            <person name="Maluk M."/>
            <person name="Odee D.W."/>
            <person name="Kenicer G."/>
            <person name="Young J.P.W."/>
            <person name="Reis V.M."/>
            <person name="Zilli J."/>
            <person name="James E.K."/>
        </authorList>
    </citation>
    <scope>NUCLEOTIDE SEQUENCE [LARGE SCALE GENOMIC DNA]</scope>
    <source>
        <strain evidence="5 6">JPY167</strain>
    </source>
</reference>
<gene>
    <name evidence="4 5" type="primary">kdsB</name>
    <name evidence="5" type="ORF">VSR73_32820</name>
</gene>
<dbReference type="InterPro" id="IPR003329">
    <property type="entry name" value="Cytidylyl_trans"/>
</dbReference>
<evidence type="ECO:0000313" key="6">
    <source>
        <dbReference type="Proteomes" id="UP001489897"/>
    </source>
</evidence>
<dbReference type="HAMAP" id="MF_00057">
    <property type="entry name" value="KdsB"/>
    <property type="match status" value="1"/>
</dbReference>
<dbReference type="SUPFAM" id="SSF53448">
    <property type="entry name" value="Nucleotide-diphospho-sugar transferases"/>
    <property type="match status" value="1"/>
</dbReference>
<sequence>MMSPSERRALRIVIPSRFGSTRLPGKPLIDLGGEPMIVRVYSRVRRALPETEVVVAVDDERIADELRRRQIAFAMTDSGHQSGTDRVAEVARASGWRPDDIVINVQGDEPLVPVALLQEFAVFCERVPRFEVATVACPVKDAIQIDDPNVVKLVVDREGRALYFSRAPIPLCRDGRPAAVEGVFRRHVGIYGYQNAALQRLATNEPCELESLEKLEQLRALWLGLQIHVMHWPATPPHGVDTPEDVERILTMLKRQGHESIELY</sequence>
<organism evidence="5 6">
    <name type="scientific">Paraburkholderia ferrariae</name>
    <dbReference type="NCBI Taxonomy" id="386056"/>
    <lineage>
        <taxon>Bacteria</taxon>
        <taxon>Pseudomonadati</taxon>
        <taxon>Pseudomonadota</taxon>
        <taxon>Betaproteobacteria</taxon>
        <taxon>Burkholderiales</taxon>
        <taxon>Burkholderiaceae</taxon>
        <taxon>Paraburkholderia</taxon>
    </lineage>
</organism>
<dbReference type="NCBIfam" id="NF003952">
    <property type="entry name" value="PRK05450.1-5"/>
    <property type="match status" value="1"/>
</dbReference>
<dbReference type="GO" id="GO:0008690">
    <property type="term" value="F:3-deoxy-manno-octulosonate cytidylyltransferase activity"/>
    <property type="evidence" value="ECO:0007669"/>
    <property type="project" value="UniProtKB-EC"/>
</dbReference>
<evidence type="ECO:0000313" key="5">
    <source>
        <dbReference type="EMBL" id="MEM5425828.1"/>
    </source>
</evidence>
<dbReference type="CDD" id="cd02517">
    <property type="entry name" value="CMP-KDO-Synthetase"/>
    <property type="match status" value="1"/>
</dbReference>
<dbReference type="EMBL" id="JAYMRV010000013">
    <property type="protein sequence ID" value="MEM5425828.1"/>
    <property type="molecule type" value="Genomic_DNA"/>
</dbReference>